<evidence type="ECO:0000256" key="3">
    <source>
        <dbReference type="PROSITE-ProRule" id="PRU00708"/>
    </source>
</evidence>
<evidence type="ECO:0000259" key="4">
    <source>
        <dbReference type="Pfam" id="PF14432"/>
    </source>
</evidence>
<dbReference type="GO" id="GO:0003723">
    <property type="term" value="F:RNA binding"/>
    <property type="evidence" value="ECO:0007669"/>
    <property type="project" value="InterPro"/>
</dbReference>
<dbReference type="GO" id="GO:0009451">
    <property type="term" value="P:RNA modification"/>
    <property type="evidence" value="ECO:0007669"/>
    <property type="project" value="InterPro"/>
</dbReference>
<protein>
    <submittedName>
        <fullName evidence="5">Pentatricopeptide repeat-containing protein, mitochondrial</fullName>
    </submittedName>
</protein>
<evidence type="ECO:0000313" key="5">
    <source>
        <dbReference type="EMBL" id="KAL0438673.1"/>
    </source>
</evidence>
<reference evidence="5" key="2">
    <citation type="journal article" date="2024" name="Plant">
        <title>Genomic evolution and insights into agronomic trait innovations of Sesamum species.</title>
        <authorList>
            <person name="Miao H."/>
            <person name="Wang L."/>
            <person name="Qu L."/>
            <person name="Liu H."/>
            <person name="Sun Y."/>
            <person name="Le M."/>
            <person name="Wang Q."/>
            <person name="Wei S."/>
            <person name="Zheng Y."/>
            <person name="Lin W."/>
            <person name="Duan Y."/>
            <person name="Cao H."/>
            <person name="Xiong S."/>
            <person name="Wang X."/>
            <person name="Wei L."/>
            <person name="Li C."/>
            <person name="Ma Q."/>
            <person name="Ju M."/>
            <person name="Zhao R."/>
            <person name="Li G."/>
            <person name="Mu C."/>
            <person name="Tian Q."/>
            <person name="Mei H."/>
            <person name="Zhang T."/>
            <person name="Gao T."/>
            <person name="Zhang H."/>
        </authorList>
    </citation>
    <scope>NUCLEOTIDE SEQUENCE</scope>
    <source>
        <strain evidence="5">KEN1</strain>
    </source>
</reference>
<sequence>MILFKCCKVLHQWRYFPEHRPPYIFSFLQHRFSSLVAQVCRDEPMSKEIFPSLNVEFDSHLYAGMLQQCIKSNEPRKEKILHCHALKRGNCLDLFARNILLNLYLKTGLLSDGVNLFDEMPDRNVVSFVTMIQGFVLLEEYDKAVDLFSRLRKEGHELNPFVFTTILKLLVSMDWVELGWCIHACIHKLGHDTNSFVRTALKDAYSVCGFVNAATEVFKGIVQKDMVCWTGMVACYAENDCFEEALGCWSGDIDDARQVFEEIPKDDVVPWSFMIARYSQSDYCEEALDLFLQTRKALVCPNQFTLASVLQACATIGCLELGMQIHCHVLKVGLDLNIFVLNTLMDVYAKCGKMEASMNLFVESKNKNEVSWNTMIVGYVQIGDAEKAFLLFINMCDEQLRATEVTYSSLLRAAATLAALEAGIKIHTMTIKTLYDGDDAVSNALIDMYAKCGRIRDARLVFDTMNERDVVSWNSMISAHSMHGLGAKALKIFESMRETDITPNQLTFVTVLSACSNTGSLDQGQSYFTTMQEDYGIEPCMEHYTCMVSLLGRLGHLDRALKIIDEIPDEPSVMVWHDLVGACVAHKNIELGRFSAEHVLEMEPQDESTYVLLSNIYATAKNWDNVAFVRKSMRKKRVKKEPGLSWIENQGMVHYFAVGDDSHPDNKLIHGMLEWLSFRSRTLGYAPNHDAVLLDVEEDENARLLWLHSEKIALAFALLRMPIGSPILILKISVYVSTVMLQLSPEFFNIVAIFETALSLCLKATFKKLP</sequence>
<dbReference type="Pfam" id="PF13041">
    <property type="entry name" value="PPR_2"/>
    <property type="match status" value="2"/>
</dbReference>
<dbReference type="FunFam" id="1.25.40.10:FF:000397">
    <property type="entry name" value="Pentatricopeptide repeat-containing protein At2g40720"/>
    <property type="match status" value="1"/>
</dbReference>
<dbReference type="InterPro" id="IPR046960">
    <property type="entry name" value="PPR_At4g14850-like_plant"/>
</dbReference>
<evidence type="ECO:0000256" key="2">
    <source>
        <dbReference type="ARBA" id="ARBA00022737"/>
    </source>
</evidence>
<feature type="domain" description="DYW" evidence="4">
    <location>
        <begin position="684"/>
        <end position="731"/>
    </location>
</feature>
<reference evidence="5" key="1">
    <citation type="submission" date="2020-06" db="EMBL/GenBank/DDBJ databases">
        <authorList>
            <person name="Li T."/>
            <person name="Hu X."/>
            <person name="Zhang T."/>
            <person name="Song X."/>
            <person name="Zhang H."/>
            <person name="Dai N."/>
            <person name="Sheng W."/>
            <person name="Hou X."/>
            <person name="Wei L."/>
        </authorList>
    </citation>
    <scope>NUCLEOTIDE SEQUENCE</scope>
    <source>
        <strain evidence="5">KEN1</strain>
        <tissue evidence="5">Leaf</tissue>
    </source>
</reference>
<dbReference type="PANTHER" id="PTHR47926:SF520">
    <property type="entry name" value="DYW DOMAIN-CONTAINING PROTEIN"/>
    <property type="match status" value="1"/>
</dbReference>
<dbReference type="Pfam" id="PF14432">
    <property type="entry name" value="DYW_deaminase"/>
    <property type="match status" value="1"/>
</dbReference>
<dbReference type="PROSITE" id="PS51375">
    <property type="entry name" value="PPR"/>
    <property type="match status" value="4"/>
</dbReference>
<dbReference type="EMBL" id="JACGWN010000008">
    <property type="protein sequence ID" value="KAL0438673.1"/>
    <property type="molecule type" value="Genomic_DNA"/>
</dbReference>
<comment type="caution">
    <text evidence="5">The sequence shown here is derived from an EMBL/GenBank/DDBJ whole genome shotgun (WGS) entry which is preliminary data.</text>
</comment>
<dbReference type="Gene3D" id="1.25.40.10">
    <property type="entry name" value="Tetratricopeptide repeat domain"/>
    <property type="match status" value="4"/>
</dbReference>
<dbReference type="PANTHER" id="PTHR47926">
    <property type="entry name" value="PENTATRICOPEPTIDE REPEAT-CONTAINING PROTEIN"/>
    <property type="match status" value="1"/>
</dbReference>
<dbReference type="FunFam" id="1.25.40.10:FF:000031">
    <property type="entry name" value="Pentatricopeptide repeat-containing protein mitochondrial"/>
    <property type="match status" value="1"/>
</dbReference>
<dbReference type="InterPro" id="IPR011990">
    <property type="entry name" value="TPR-like_helical_dom_sf"/>
</dbReference>
<evidence type="ECO:0000256" key="1">
    <source>
        <dbReference type="ARBA" id="ARBA00006643"/>
    </source>
</evidence>
<comment type="similarity">
    <text evidence="1">Belongs to the PPR family. PCMP-H subfamily.</text>
</comment>
<feature type="repeat" description="PPR" evidence="3">
    <location>
        <begin position="438"/>
        <end position="468"/>
    </location>
</feature>
<gene>
    <name evidence="5" type="ORF">Slati_2350300</name>
</gene>
<dbReference type="InterPro" id="IPR046848">
    <property type="entry name" value="E_motif"/>
</dbReference>
<dbReference type="FunFam" id="1.25.40.10:FF:000366">
    <property type="entry name" value="Pentatricopeptide (PPR) repeat-containing protein"/>
    <property type="match status" value="1"/>
</dbReference>
<dbReference type="GO" id="GO:0008270">
    <property type="term" value="F:zinc ion binding"/>
    <property type="evidence" value="ECO:0007669"/>
    <property type="project" value="InterPro"/>
</dbReference>
<dbReference type="AlphaFoldDB" id="A0AAW2WAK3"/>
<feature type="repeat" description="PPR" evidence="3">
    <location>
        <begin position="124"/>
        <end position="158"/>
    </location>
</feature>
<organism evidence="5">
    <name type="scientific">Sesamum latifolium</name>
    <dbReference type="NCBI Taxonomy" id="2727402"/>
    <lineage>
        <taxon>Eukaryota</taxon>
        <taxon>Viridiplantae</taxon>
        <taxon>Streptophyta</taxon>
        <taxon>Embryophyta</taxon>
        <taxon>Tracheophyta</taxon>
        <taxon>Spermatophyta</taxon>
        <taxon>Magnoliopsida</taxon>
        <taxon>eudicotyledons</taxon>
        <taxon>Gunneridae</taxon>
        <taxon>Pentapetalae</taxon>
        <taxon>asterids</taxon>
        <taxon>lamiids</taxon>
        <taxon>Lamiales</taxon>
        <taxon>Pedaliaceae</taxon>
        <taxon>Sesamum</taxon>
    </lineage>
</organism>
<dbReference type="FunFam" id="1.25.40.10:FF:000382">
    <property type="entry name" value="Pentatricopeptide repeat-containing protein"/>
    <property type="match status" value="1"/>
</dbReference>
<accession>A0AAW2WAK3</accession>
<proteinExistence type="inferred from homology"/>
<dbReference type="NCBIfam" id="TIGR00756">
    <property type="entry name" value="PPR"/>
    <property type="match status" value="4"/>
</dbReference>
<feature type="repeat" description="PPR" evidence="3">
    <location>
        <begin position="368"/>
        <end position="402"/>
    </location>
</feature>
<feature type="repeat" description="PPR" evidence="3">
    <location>
        <begin position="469"/>
        <end position="503"/>
    </location>
</feature>
<dbReference type="InterPro" id="IPR002885">
    <property type="entry name" value="PPR_rpt"/>
</dbReference>
<dbReference type="InterPro" id="IPR032867">
    <property type="entry name" value="DYW_dom"/>
</dbReference>
<name>A0AAW2WAK3_9LAMI</name>
<dbReference type="Pfam" id="PF01535">
    <property type="entry name" value="PPR"/>
    <property type="match status" value="6"/>
</dbReference>
<keyword evidence="2" id="KW-0677">Repeat</keyword>
<dbReference type="Pfam" id="PF20431">
    <property type="entry name" value="E_motif"/>
    <property type="match status" value="1"/>
</dbReference>